<dbReference type="Proteomes" id="UP000597444">
    <property type="component" value="Unassembled WGS sequence"/>
</dbReference>
<dbReference type="InterPro" id="IPR000551">
    <property type="entry name" value="MerR-type_HTH_dom"/>
</dbReference>
<dbReference type="RefSeq" id="WP_220208733.1">
    <property type="nucleotide sequence ID" value="NZ_BNJK01000002.1"/>
</dbReference>
<dbReference type="InterPro" id="IPR047057">
    <property type="entry name" value="MerR_fam"/>
</dbReference>
<feature type="coiled-coil region" evidence="2">
    <location>
        <begin position="93"/>
        <end position="120"/>
    </location>
</feature>
<keyword evidence="2" id="KW-0175">Coiled coil</keyword>
<evidence type="ECO:0000313" key="5">
    <source>
        <dbReference type="Proteomes" id="UP000597444"/>
    </source>
</evidence>
<dbReference type="SMART" id="SM00422">
    <property type="entry name" value="HTH_MERR"/>
    <property type="match status" value="1"/>
</dbReference>
<keyword evidence="1" id="KW-0238">DNA-binding</keyword>
<dbReference type="Pfam" id="PF13411">
    <property type="entry name" value="MerR_1"/>
    <property type="match status" value="1"/>
</dbReference>
<dbReference type="CDD" id="cd01107">
    <property type="entry name" value="HTH_BmrR"/>
    <property type="match status" value="1"/>
</dbReference>
<protein>
    <submittedName>
        <fullName evidence="4">MerR family transcriptional regulator</fullName>
    </submittedName>
</protein>
<dbReference type="InterPro" id="IPR011256">
    <property type="entry name" value="Reg_factor_effector_dom_sf"/>
</dbReference>
<accession>A0A8J3N6V2</accession>
<keyword evidence="5" id="KW-1185">Reference proteome</keyword>
<dbReference type="AlphaFoldDB" id="A0A8J3N6V2"/>
<organism evidence="4 5">
    <name type="scientific">Reticulibacter mediterranei</name>
    <dbReference type="NCBI Taxonomy" id="2778369"/>
    <lineage>
        <taxon>Bacteria</taxon>
        <taxon>Bacillati</taxon>
        <taxon>Chloroflexota</taxon>
        <taxon>Ktedonobacteria</taxon>
        <taxon>Ktedonobacterales</taxon>
        <taxon>Reticulibacteraceae</taxon>
        <taxon>Reticulibacter</taxon>
    </lineage>
</organism>
<sequence length="290" mass="33053">MFKISEFSRLSQVSMKTLRYYDHIGLLKPAHTDPLNGYRYYTSEQLFRLNRILAFKDLGLTLEQILQALDEQIPPEEVRGMLRLKQAETQALIEQEYTRLARIEARLRLIERENDELVGHDVVLKGVKAQLVAALPTRANLSSSCLPLFFEELDRSLLRARLPEPEMLPHIVLWQDTGQCRDDQDETFDVEVACPLSERIEGDEFLTIRTLPAVPLVASVMHQCQPRGVCSALLDIGRWMEQNGYTISLTQPSREVYFAQGKDGLYVTEAQIPIEKGTHNYGLASGHLSL</sequence>
<name>A0A8J3N6V2_9CHLR</name>
<dbReference type="GO" id="GO:0003677">
    <property type="term" value="F:DNA binding"/>
    <property type="evidence" value="ECO:0007669"/>
    <property type="project" value="UniProtKB-KW"/>
</dbReference>
<dbReference type="PANTHER" id="PTHR30204:SF97">
    <property type="entry name" value="MERR FAMILY REGULATORY PROTEIN"/>
    <property type="match status" value="1"/>
</dbReference>
<proteinExistence type="predicted"/>
<dbReference type="PROSITE" id="PS00552">
    <property type="entry name" value="HTH_MERR_1"/>
    <property type="match status" value="1"/>
</dbReference>
<dbReference type="Gene3D" id="3.20.80.10">
    <property type="entry name" value="Regulatory factor, effector binding domain"/>
    <property type="match status" value="1"/>
</dbReference>
<gene>
    <name evidence="4" type="ORF">KSF_080060</name>
</gene>
<comment type="caution">
    <text evidence="4">The sequence shown here is derived from an EMBL/GenBank/DDBJ whole genome shotgun (WGS) entry which is preliminary data.</text>
</comment>
<dbReference type="GO" id="GO:0003700">
    <property type="term" value="F:DNA-binding transcription factor activity"/>
    <property type="evidence" value="ECO:0007669"/>
    <property type="project" value="InterPro"/>
</dbReference>
<evidence type="ECO:0000313" key="4">
    <source>
        <dbReference type="EMBL" id="GHO97958.1"/>
    </source>
</evidence>
<reference evidence="4" key="1">
    <citation type="submission" date="2020-10" db="EMBL/GenBank/DDBJ databases">
        <title>Taxonomic study of unclassified bacteria belonging to the class Ktedonobacteria.</title>
        <authorList>
            <person name="Yabe S."/>
            <person name="Wang C.M."/>
            <person name="Zheng Y."/>
            <person name="Sakai Y."/>
            <person name="Cavaletti L."/>
            <person name="Monciardini P."/>
            <person name="Donadio S."/>
        </authorList>
    </citation>
    <scope>NUCLEOTIDE SEQUENCE</scope>
    <source>
        <strain evidence="4">ID150040</strain>
    </source>
</reference>
<dbReference type="InterPro" id="IPR009061">
    <property type="entry name" value="DNA-bd_dom_put_sf"/>
</dbReference>
<dbReference type="Gene3D" id="1.10.1660.10">
    <property type="match status" value="1"/>
</dbReference>
<feature type="domain" description="HTH merR-type" evidence="3">
    <location>
        <begin position="1"/>
        <end position="71"/>
    </location>
</feature>
<dbReference type="PANTHER" id="PTHR30204">
    <property type="entry name" value="REDOX-CYCLING DRUG-SENSING TRANSCRIPTIONAL ACTIVATOR SOXR"/>
    <property type="match status" value="1"/>
</dbReference>
<dbReference type="SUPFAM" id="SSF55136">
    <property type="entry name" value="Probable bacterial effector-binding domain"/>
    <property type="match status" value="1"/>
</dbReference>
<evidence type="ECO:0000256" key="1">
    <source>
        <dbReference type="ARBA" id="ARBA00023125"/>
    </source>
</evidence>
<dbReference type="EMBL" id="BNJK01000002">
    <property type="protein sequence ID" value="GHO97958.1"/>
    <property type="molecule type" value="Genomic_DNA"/>
</dbReference>
<dbReference type="SUPFAM" id="SSF46955">
    <property type="entry name" value="Putative DNA-binding domain"/>
    <property type="match status" value="1"/>
</dbReference>
<evidence type="ECO:0000259" key="3">
    <source>
        <dbReference type="PROSITE" id="PS50937"/>
    </source>
</evidence>
<dbReference type="PROSITE" id="PS50937">
    <property type="entry name" value="HTH_MERR_2"/>
    <property type="match status" value="1"/>
</dbReference>
<evidence type="ECO:0000256" key="2">
    <source>
        <dbReference type="SAM" id="Coils"/>
    </source>
</evidence>